<gene>
    <name evidence="1" type="ORF">AA314_03332</name>
</gene>
<dbReference type="KEGG" id="age:AA314_03332"/>
<organism evidence="1 2">
    <name type="scientific">Archangium gephyra</name>
    <dbReference type="NCBI Taxonomy" id="48"/>
    <lineage>
        <taxon>Bacteria</taxon>
        <taxon>Pseudomonadati</taxon>
        <taxon>Myxococcota</taxon>
        <taxon>Myxococcia</taxon>
        <taxon>Myxococcales</taxon>
        <taxon>Cystobacterineae</taxon>
        <taxon>Archangiaceae</taxon>
        <taxon>Archangium</taxon>
    </lineage>
</organism>
<proteinExistence type="predicted"/>
<evidence type="ECO:0000313" key="1">
    <source>
        <dbReference type="EMBL" id="AKJ01706.1"/>
    </source>
</evidence>
<name>A0AAC8Q635_9BACT</name>
<dbReference type="EMBL" id="CP011509">
    <property type="protein sequence ID" value="AKJ01706.1"/>
    <property type="molecule type" value="Genomic_DNA"/>
</dbReference>
<protein>
    <submittedName>
        <fullName evidence="1">Uncharacterized protein</fullName>
    </submittedName>
</protein>
<reference evidence="1 2" key="1">
    <citation type="submission" date="2015-05" db="EMBL/GenBank/DDBJ databases">
        <title>Genome assembly of Archangium gephyra DSM 2261.</title>
        <authorList>
            <person name="Sharma G."/>
            <person name="Subramanian S."/>
        </authorList>
    </citation>
    <scope>NUCLEOTIDE SEQUENCE [LARGE SCALE GENOMIC DNA]</scope>
    <source>
        <strain evidence="1 2">DSM 2261</strain>
    </source>
</reference>
<dbReference type="Proteomes" id="UP000035579">
    <property type="component" value="Chromosome"/>
</dbReference>
<evidence type="ECO:0000313" key="2">
    <source>
        <dbReference type="Proteomes" id="UP000035579"/>
    </source>
</evidence>
<accession>A0AAC8Q635</accession>
<dbReference type="AlphaFoldDB" id="A0AAC8Q635"/>
<sequence>MRIGSPPRARALIRGPTWWRLSRAERRTNEEPPDLSDD</sequence>